<evidence type="ECO:0000313" key="2">
    <source>
        <dbReference type="EMBL" id="CAH0473557.1"/>
    </source>
</evidence>
<name>A0AAU9KH15_9STRA</name>
<comment type="caution">
    <text evidence="2">The sequence shown here is derived from an EMBL/GenBank/DDBJ whole genome shotgun (WGS) entry which is preliminary data.</text>
</comment>
<dbReference type="InterPro" id="IPR036188">
    <property type="entry name" value="FAD/NAD-bd_sf"/>
</dbReference>
<organism evidence="2 5">
    <name type="scientific">Peronospora belbahrii</name>
    <dbReference type="NCBI Taxonomy" id="622444"/>
    <lineage>
        <taxon>Eukaryota</taxon>
        <taxon>Sar</taxon>
        <taxon>Stramenopiles</taxon>
        <taxon>Oomycota</taxon>
        <taxon>Peronosporomycetes</taxon>
        <taxon>Peronosporales</taxon>
        <taxon>Peronosporaceae</taxon>
        <taxon>Peronospora</taxon>
    </lineage>
</organism>
<gene>
    <name evidence="3" type="ORF">PBS001_LOCUS1971</name>
    <name evidence="2" type="ORF">PBS003_LOCUS442</name>
</gene>
<evidence type="ECO:0000313" key="5">
    <source>
        <dbReference type="Proteomes" id="UP001160483"/>
    </source>
</evidence>
<dbReference type="EMBL" id="CAKLCB010000104">
    <property type="protein sequence ID" value="CAH0515255.1"/>
    <property type="molecule type" value="Genomic_DNA"/>
</dbReference>
<dbReference type="GO" id="GO:0016651">
    <property type="term" value="F:oxidoreductase activity, acting on NAD(P)H"/>
    <property type="evidence" value="ECO:0007669"/>
    <property type="project" value="InterPro"/>
</dbReference>
<dbReference type="Gene3D" id="3.50.50.60">
    <property type="entry name" value="FAD/NAD(P)-binding domain"/>
    <property type="match status" value="1"/>
</dbReference>
<dbReference type="Pfam" id="PF13450">
    <property type="entry name" value="NAD_binding_8"/>
    <property type="match status" value="1"/>
</dbReference>
<dbReference type="Proteomes" id="UP001158986">
    <property type="component" value="Unassembled WGS sequence"/>
</dbReference>
<dbReference type="PANTHER" id="PTHR23357">
    <property type="entry name" value="RENALASE"/>
    <property type="match status" value="1"/>
</dbReference>
<proteinExistence type="predicted"/>
<evidence type="ECO:0000259" key="1">
    <source>
        <dbReference type="Pfam" id="PF01593"/>
    </source>
</evidence>
<feature type="domain" description="Amine oxidase" evidence="1">
    <location>
        <begin position="101"/>
        <end position="355"/>
    </location>
</feature>
<dbReference type="EMBL" id="CAKKTJ010000086">
    <property type="protein sequence ID" value="CAH0473557.1"/>
    <property type="molecule type" value="Genomic_DNA"/>
</dbReference>
<evidence type="ECO:0000313" key="4">
    <source>
        <dbReference type="Proteomes" id="UP001158986"/>
    </source>
</evidence>
<protein>
    <recommendedName>
        <fullName evidence="1">Amine oxidase domain-containing protein</fullName>
    </recommendedName>
</protein>
<accession>A0AAU9KH15</accession>
<dbReference type="InterPro" id="IPR040174">
    <property type="entry name" value="RNLS"/>
</dbReference>
<dbReference type="SUPFAM" id="SSF51905">
    <property type="entry name" value="FAD/NAD(P)-binding domain"/>
    <property type="match status" value="1"/>
</dbReference>
<dbReference type="Pfam" id="PF01593">
    <property type="entry name" value="Amino_oxidase"/>
    <property type="match status" value="1"/>
</dbReference>
<dbReference type="Gene3D" id="3.90.660.10">
    <property type="match status" value="1"/>
</dbReference>
<dbReference type="PANTHER" id="PTHR23357:SF1">
    <property type="entry name" value="RENALASE"/>
    <property type="match status" value="1"/>
</dbReference>
<sequence length="360" mass="40261">MKKTLIIGGGMTGAALARLLHEAQISAQYVSHIVIWDRNSIFGGRAMARSLVKQRDVYVDMGAQYWTPQSEMNTDLCQNMIQSGQLVPFAEKEIAQDPYRGIAKAHFICSDRKGFRHVVEYLLEETQARLSTHLESFKVLDANQIQVKTSKGEKEIVNELVLTCPIPNVLSILKKSTTFHVAPNILQALEDVKYSQRFAAAYVFDNTASLAVQEFGWTAKYVSRDESDIIRFLCWDHLKKHTGGQFPPTLIVHTSVSFGATFMDDSRPNNEILAIITKSLQQMLPSLPTEHDARLHRWRISQVIKPYHDPSIDKGETEKVPALLLSTNPRIIIAGDSFLGSKLDNCLISANAAAKLLQGI</sequence>
<dbReference type="GO" id="GO:0005576">
    <property type="term" value="C:extracellular region"/>
    <property type="evidence" value="ECO:0007669"/>
    <property type="project" value="TreeGrafter"/>
</dbReference>
<dbReference type="InterPro" id="IPR002937">
    <property type="entry name" value="Amino_oxidase"/>
</dbReference>
<keyword evidence="4" id="KW-1185">Reference proteome</keyword>
<dbReference type="AlphaFoldDB" id="A0AAU9KH15"/>
<evidence type="ECO:0000313" key="3">
    <source>
        <dbReference type="EMBL" id="CAH0515255.1"/>
    </source>
</evidence>
<reference evidence="2 4" key="1">
    <citation type="submission" date="2021-11" db="EMBL/GenBank/DDBJ databases">
        <authorList>
            <person name="Islam A."/>
            <person name="Islam S."/>
            <person name="Flora M.S."/>
            <person name="Rahman M."/>
            <person name="Ziaur R.M."/>
            <person name="Epstein J.H."/>
            <person name="Hassan M."/>
            <person name="Klassen M."/>
            <person name="Woodard K."/>
            <person name="Webb A."/>
            <person name="Webby R.J."/>
            <person name="El Zowalaty M.E."/>
        </authorList>
    </citation>
    <scope>NUCLEOTIDE SEQUENCE</scope>
    <source>
        <strain evidence="3">Pbs1</strain>
        <strain evidence="2">Pbs3</strain>
    </source>
</reference>
<dbReference type="Proteomes" id="UP001160483">
    <property type="component" value="Unassembled WGS sequence"/>
</dbReference>